<dbReference type="PANTHER" id="PTHR11439">
    <property type="entry name" value="GAG-POL-RELATED RETROTRANSPOSON"/>
    <property type="match status" value="1"/>
</dbReference>
<evidence type="ECO:0000259" key="1">
    <source>
        <dbReference type="Pfam" id="PF07727"/>
    </source>
</evidence>
<name>A0AA38WRZ5_9ASTR</name>
<comment type="caution">
    <text evidence="2">The sequence shown here is derived from an EMBL/GenBank/DDBJ whole genome shotgun (WGS) entry which is preliminary data.</text>
</comment>
<evidence type="ECO:0000313" key="2">
    <source>
        <dbReference type="EMBL" id="KAJ9561214.1"/>
    </source>
</evidence>
<dbReference type="Proteomes" id="UP001172457">
    <property type="component" value="Chromosome 2"/>
</dbReference>
<dbReference type="InterPro" id="IPR013103">
    <property type="entry name" value="RVT_2"/>
</dbReference>
<proteinExistence type="predicted"/>
<evidence type="ECO:0000313" key="3">
    <source>
        <dbReference type="Proteomes" id="UP001172457"/>
    </source>
</evidence>
<gene>
    <name evidence="2" type="ORF">OSB04_006374</name>
</gene>
<dbReference type="AlphaFoldDB" id="A0AA38WRZ5"/>
<feature type="domain" description="Reverse transcriptase Ty1/copia-type" evidence="1">
    <location>
        <begin position="100"/>
        <end position="155"/>
    </location>
</feature>
<organism evidence="2 3">
    <name type="scientific">Centaurea solstitialis</name>
    <name type="common">yellow star-thistle</name>
    <dbReference type="NCBI Taxonomy" id="347529"/>
    <lineage>
        <taxon>Eukaryota</taxon>
        <taxon>Viridiplantae</taxon>
        <taxon>Streptophyta</taxon>
        <taxon>Embryophyta</taxon>
        <taxon>Tracheophyta</taxon>
        <taxon>Spermatophyta</taxon>
        <taxon>Magnoliopsida</taxon>
        <taxon>eudicotyledons</taxon>
        <taxon>Gunneridae</taxon>
        <taxon>Pentapetalae</taxon>
        <taxon>asterids</taxon>
        <taxon>campanulids</taxon>
        <taxon>Asterales</taxon>
        <taxon>Asteraceae</taxon>
        <taxon>Carduoideae</taxon>
        <taxon>Cardueae</taxon>
        <taxon>Centaureinae</taxon>
        <taxon>Centaurea</taxon>
    </lineage>
</organism>
<dbReference type="EMBL" id="JARYMX010000002">
    <property type="protein sequence ID" value="KAJ9561214.1"/>
    <property type="molecule type" value="Genomic_DNA"/>
</dbReference>
<keyword evidence="3" id="KW-1185">Reference proteome</keyword>
<accession>A0AA38WRZ5</accession>
<dbReference type="Pfam" id="PF07727">
    <property type="entry name" value="RVT_2"/>
    <property type="match status" value="1"/>
</dbReference>
<protein>
    <recommendedName>
        <fullName evidence="1">Reverse transcriptase Ty1/copia-type domain-containing protein</fullName>
    </recommendedName>
</protein>
<reference evidence="2" key="1">
    <citation type="submission" date="2023-03" db="EMBL/GenBank/DDBJ databases">
        <title>Chromosome-scale reference genome and RAD-based genetic map of yellow starthistle (Centaurea solstitialis) reveal putative structural variation and QTLs associated with invader traits.</title>
        <authorList>
            <person name="Reatini B."/>
            <person name="Cang F.A."/>
            <person name="Jiang Q."/>
            <person name="Mckibben M.T.W."/>
            <person name="Barker M.S."/>
            <person name="Rieseberg L.H."/>
            <person name="Dlugosch K.M."/>
        </authorList>
    </citation>
    <scope>NUCLEOTIDE SEQUENCE</scope>
    <source>
        <strain evidence="2">CAN-66</strain>
        <tissue evidence="2">Leaf</tissue>
    </source>
</reference>
<dbReference type="PANTHER" id="PTHR11439:SF461">
    <property type="entry name" value="OS10G0432200 PROTEIN"/>
    <property type="match status" value="1"/>
</dbReference>
<sequence>MYPLEEVRVRHPTRRKEIRSSIELGGHFSNKLWHRWYLVLEGPHCCVFNKGPEVLVLAGDSESIRLLSVDSVVTFVSSPSPSSSPLLSAGHRRMMLSAGITILKQSLSAIFEMKDLGNLHYFLGLEVLSDSASTYLCQAKYTSDLLSRASITDNKVEPHLHLTPNAVTRPDIAYAVHTVSQFMSAPCSDHYAAVLRILRDLKVTMFHGLYFSSTSSLTLRGFSDADWDSDMTDRVTTQNP</sequence>